<proteinExistence type="predicted"/>
<comment type="caution">
    <text evidence="3">The sequence shown here is derived from an EMBL/GenBank/DDBJ whole genome shotgun (WGS) entry which is preliminary data.</text>
</comment>
<dbReference type="NCBIfam" id="NF041131">
    <property type="entry name" value="RicT_YaaT_fam"/>
    <property type="match status" value="1"/>
</dbReference>
<dbReference type="PANTHER" id="PTHR43830:SF3">
    <property type="entry name" value="PROTEIN PSP1"/>
    <property type="match status" value="1"/>
</dbReference>
<protein>
    <recommendedName>
        <fullName evidence="2">PSP1 C-terminal domain-containing protein</fullName>
    </recommendedName>
</protein>
<dbReference type="InterPro" id="IPR007557">
    <property type="entry name" value="PSP1_C"/>
</dbReference>
<dbReference type="PROSITE" id="PS51411">
    <property type="entry name" value="PSP1_C"/>
    <property type="match status" value="1"/>
</dbReference>
<feature type="region of interest" description="Disordered" evidence="1">
    <location>
        <begin position="260"/>
        <end position="291"/>
    </location>
</feature>
<accession>A0A2T9Y6A3</accession>
<dbReference type="OrthoDB" id="243127at2759"/>
<dbReference type="PANTHER" id="PTHR43830">
    <property type="entry name" value="PROTEIN PSP1"/>
    <property type="match status" value="1"/>
</dbReference>
<dbReference type="AlphaFoldDB" id="A0A2T9Y6A3"/>
<evidence type="ECO:0000256" key="1">
    <source>
        <dbReference type="SAM" id="MobiDB-lite"/>
    </source>
</evidence>
<gene>
    <name evidence="3" type="ORF">BB561_006144</name>
</gene>
<keyword evidence="4" id="KW-1185">Reference proteome</keyword>
<dbReference type="EMBL" id="MBFR01000434">
    <property type="protein sequence ID" value="PVU87862.1"/>
    <property type="molecule type" value="Genomic_DNA"/>
</dbReference>
<name>A0A2T9Y6A3_9FUNG</name>
<dbReference type="Pfam" id="PF04468">
    <property type="entry name" value="PSP1"/>
    <property type="match status" value="1"/>
</dbReference>
<feature type="non-terminal residue" evidence="3">
    <location>
        <position position="775"/>
    </location>
</feature>
<reference evidence="3 4" key="1">
    <citation type="journal article" date="2018" name="MBio">
        <title>Comparative Genomics Reveals the Core Gene Toolbox for the Fungus-Insect Symbiosis.</title>
        <authorList>
            <person name="Wang Y."/>
            <person name="Stata M."/>
            <person name="Wang W."/>
            <person name="Stajich J.E."/>
            <person name="White M.M."/>
            <person name="Moncalvo J.M."/>
        </authorList>
    </citation>
    <scope>NUCLEOTIDE SEQUENCE [LARGE SCALE GENOMIC DNA]</scope>
    <source>
        <strain evidence="3 4">SWE-8-4</strain>
    </source>
</reference>
<dbReference type="GO" id="GO:0005737">
    <property type="term" value="C:cytoplasm"/>
    <property type="evidence" value="ECO:0007669"/>
    <property type="project" value="TreeGrafter"/>
</dbReference>
<sequence>MLSFAQNLKKEFKAEKLDSTTSKKNPLEKSSDISISLNNYDNNLISNNLLLLQEGSAPNDSSNLSSSFTNGFFAHTSEREGLGTNWRAMGNQPHRTLVNSSFSNSEDYNFFWSIDDLIDKTDSMHFDQTTGLSHLGGNMAGNNNMVIGGMVSGSVNDKKPYSNNLWNSVSRSVESDTANKKDHSSFKSPNSKIEISGLKNLGGVMSQSLSDSRFENLAEFVDSVLMGALDTDDEEHSQPNISSSIIAKNQNLIYNQSQRRGSFNIKPNTTTKNNNSLEIPDLDPSLSTRNATSNQYTSSALYSKNTISENFSDISFADSYPAPSSTTLEQRDTNSQAYNYSEQMRYRSAMSAMQYYESYFNNPNNIQNSFSQNLSSLNGQNTSIIPGKPGFSGIDKTSVKSDLWSESQSQIIDQFHVNSSNNSHSHINLPYFSNDIQQSYKYQRTQGQNITNAGLTPNSKLALASSYETSIMSMNLSTSSYVNNMCNLNSSHYNNGFTTPAHIINTINSKVNFPINEMGRGISLNSLPADTKVYIVQFKGKRSDLFFFHKSENEPRGTSSKSLSLQPGVCVIVEADRGQDLGLIVEEFHNREQVVAFLLSKIQQYEPKSPVASNGIYSGNITPTTSLKAPSAPLTTEALDDNLDNSVNKNSCIVANSTSISSPQTLNIKDIYIKRIFRLADKFDIDLMVTKAHDEQRALLVCQSKVRQLKLSMEVVDAEYQWDRRKLTFLFIADHRIDFRELVRELFKSYKTRIWMCAVDQNPILGQLQNQIQNL</sequence>
<organism evidence="3 4">
    <name type="scientific">Smittium simulii</name>
    <dbReference type="NCBI Taxonomy" id="133385"/>
    <lineage>
        <taxon>Eukaryota</taxon>
        <taxon>Fungi</taxon>
        <taxon>Fungi incertae sedis</taxon>
        <taxon>Zoopagomycota</taxon>
        <taxon>Kickxellomycotina</taxon>
        <taxon>Harpellomycetes</taxon>
        <taxon>Harpellales</taxon>
        <taxon>Legeriomycetaceae</taxon>
        <taxon>Smittium</taxon>
    </lineage>
</organism>
<evidence type="ECO:0000313" key="4">
    <source>
        <dbReference type="Proteomes" id="UP000245383"/>
    </source>
</evidence>
<evidence type="ECO:0000259" key="2">
    <source>
        <dbReference type="PROSITE" id="PS51411"/>
    </source>
</evidence>
<dbReference type="InterPro" id="IPR047767">
    <property type="entry name" value="PSP1-like"/>
</dbReference>
<feature type="domain" description="PSP1 C-terminal" evidence="2">
    <location>
        <begin position="674"/>
        <end position="759"/>
    </location>
</feature>
<evidence type="ECO:0000313" key="3">
    <source>
        <dbReference type="EMBL" id="PVU87862.1"/>
    </source>
</evidence>
<dbReference type="Proteomes" id="UP000245383">
    <property type="component" value="Unassembled WGS sequence"/>
</dbReference>